<comment type="pathway">
    <text evidence="2">Pyrimidine metabolism; UMP biosynthesis via salvage pathway; UMP from uracil: step 1/1.</text>
</comment>
<comment type="similarity">
    <text evidence="3">Belongs to the UPRTase family.</text>
</comment>
<keyword evidence="6 12" id="KW-0328">Glycosyltransferase</keyword>
<evidence type="ECO:0000313" key="12">
    <source>
        <dbReference type="EMBL" id="BDY12606.1"/>
    </source>
</evidence>
<dbReference type="Gene3D" id="3.40.50.2020">
    <property type="match status" value="1"/>
</dbReference>
<dbReference type="InterPro" id="IPR029057">
    <property type="entry name" value="PRTase-like"/>
</dbReference>
<evidence type="ECO:0000256" key="9">
    <source>
        <dbReference type="ARBA" id="ARBA00023134"/>
    </source>
</evidence>
<dbReference type="NCBIfam" id="TIGR01091">
    <property type="entry name" value="upp"/>
    <property type="match status" value="1"/>
</dbReference>
<evidence type="ECO:0000313" key="13">
    <source>
        <dbReference type="Proteomes" id="UP001321445"/>
    </source>
</evidence>
<sequence>MIMESKSPIVKHLVNRLRDAHCDAFTFRWLLKETAKQLLTECAEALPMSERKVPTWQGNYVGSFVDESKIVCVSILRAALPMQEGVMETLGEIEGGFLAMKRDEETHESRLYYDRIPDPKGKTVLLVDPMVATGGSLHDALELLLAREPEKIVTLNVIGAKEGVEKIAAAFPDVTVHIAQIDPVLNKDAYIVPGLGDAGDRAFNTPE</sequence>
<evidence type="ECO:0000256" key="10">
    <source>
        <dbReference type="NCBIfam" id="TIGR01091"/>
    </source>
</evidence>
<evidence type="ECO:0000259" key="11">
    <source>
        <dbReference type="Pfam" id="PF14681"/>
    </source>
</evidence>
<evidence type="ECO:0000256" key="1">
    <source>
        <dbReference type="ARBA" id="ARBA00001946"/>
    </source>
</evidence>
<keyword evidence="7" id="KW-0808">Transferase</keyword>
<dbReference type="InterPro" id="IPR000836">
    <property type="entry name" value="PRTase_dom"/>
</dbReference>
<feature type="domain" description="Phosphoribosyltransferase" evidence="11">
    <location>
        <begin position="6"/>
        <end position="205"/>
    </location>
</feature>
<dbReference type="NCBIfam" id="NF001097">
    <property type="entry name" value="PRK00129.1"/>
    <property type="match status" value="1"/>
</dbReference>
<dbReference type="RefSeq" id="WP_286337794.1">
    <property type="nucleotide sequence ID" value="NZ_AP027370.1"/>
</dbReference>
<evidence type="ECO:0000256" key="7">
    <source>
        <dbReference type="ARBA" id="ARBA00022679"/>
    </source>
</evidence>
<evidence type="ECO:0000256" key="8">
    <source>
        <dbReference type="ARBA" id="ARBA00022741"/>
    </source>
</evidence>
<evidence type="ECO:0000256" key="2">
    <source>
        <dbReference type="ARBA" id="ARBA00005180"/>
    </source>
</evidence>
<dbReference type="EMBL" id="AP027370">
    <property type="protein sequence ID" value="BDY12606.1"/>
    <property type="molecule type" value="Genomic_DNA"/>
</dbReference>
<dbReference type="Proteomes" id="UP001321445">
    <property type="component" value="Chromosome"/>
</dbReference>
<accession>A0ABN6WU42</accession>
<keyword evidence="8" id="KW-0547">Nucleotide-binding</keyword>
<keyword evidence="13" id="KW-1185">Reference proteome</keyword>
<gene>
    <name evidence="12" type="primary">upp</name>
    <name evidence="12" type="ORF">HCR_09180</name>
</gene>
<dbReference type="GO" id="GO:0016757">
    <property type="term" value="F:glycosyltransferase activity"/>
    <property type="evidence" value="ECO:0007669"/>
    <property type="project" value="UniProtKB-KW"/>
</dbReference>
<name>A0ABN6WU42_9BACT</name>
<comment type="cofactor">
    <cofactor evidence="1">
        <name>Mg(2+)</name>
        <dbReference type="ChEBI" id="CHEBI:18420"/>
    </cofactor>
</comment>
<evidence type="ECO:0000256" key="5">
    <source>
        <dbReference type="ARBA" id="ARBA00022533"/>
    </source>
</evidence>
<keyword evidence="9" id="KW-0342">GTP-binding</keyword>
<dbReference type="InterPro" id="IPR005765">
    <property type="entry name" value="UPRT"/>
</dbReference>
<dbReference type="Pfam" id="PF14681">
    <property type="entry name" value="UPRTase"/>
    <property type="match status" value="1"/>
</dbReference>
<proteinExistence type="inferred from homology"/>
<evidence type="ECO:0000256" key="3">
    <source>
        <dbReference type="ARBA" id="ARBA00009516"/>
    </source>
</evidence>
<organism evidence="12 13">
    <name type="scientific">Hydrogenimonas cancrithermarum</name>
    <dbReference type="NCBI Taxonomy" id="2993563"/>
    <lineage>
        <taxon>Bacteria</taxon>
        <taxon>Pseudomonadati</taxon>
        <taxon>Campylobacterota</taxon>
        <taxon>Epsilonproteobacteria</taxon>
        <taxon>Campylobacterales</taxon>
        <taxon>Hydrogenimonadaceae</taxon>
        <taxon>Hydrogenimonas</taxon>
    </lineage>
</organism>
<dbReference type="CDD" id="cd06223">
    <property type="entry name" value="PRTases_typeI"/>
    <property type="match status" value="1"/>
</dbReference>
<reference evidence="12 13" key="1">
    <citation type="submission" date="2023-03" db="EMBL/GenBank/DDBJ databases">
        <title>Description of Hydrogenimonas sp. ISO32.</title>
        <authorList>
            <person name="Mino S."/>
            <person name="Fukazawa S."/>
            <person name="Sawabe T."/>
        </authorList>
    </citation>
    <scope>NUCLEOTIDE SEQUENCE [LARGE SCALE GENOMIC DNA]</scope>
    <source>
        <strain evidence="12 13">ISO32</strain>
    </source>
</reference>
<dbReference type="SUPFAM" id="SSF53271">
    <property type="entry name" value="PRTase-like"/>
    <property type="match status" value="1"/>
</dbReference>
<evidence type="ECO:0000256" key="4">
    <source>
        <dbReference type="ARBA" id="ARBA00011894"/>
    </source>
</evidence>
<dbReference type="EC" id="2.4.2.9" evidence="4 10"/>
<keyword evidence="5" id="KW-0021">Allosteric enzyme</keyword>
<evidence type="ECO:0000256" key="6">
    <source>
        <dbReference type="ARBA" id="ARBA00022676"/>
    </source>
</evidence>
<protein>
    <recommendedName>
        <fullName evidence="4 10">Uracil phosphoribosyltransferase</fullName>
        <ecNumber evidence="4 10">2.4.2.9</ecNumber>
    </recommendedName>
</protein>